<accession>B0E5E5</accession>
<keyword evidence="1" id="KW-0472">Membrane</keyword>
<dbReference type="OMA" id="QIEMMAC"/>
<name>B0E5E5_ENTDS</name>
<dbReference type="EMBL" id="DS547786">
    <property type="protein sequence ID" value="EDR30237.1"/>
    <property type="molecule type" value="Genomic_DNA"/>
</dbReference>
<gene>
    <name evidence="2" type="ORF">EDI_284040</name>
</gene>
<organism evidence="3">
    <name type="scientific">Entamoeba dispar (strain ATCC PRA-260 / SAW760)</name>
    <dbReference type="NCBI Taxonomy" id="370354"/>
    <lineage>
        <taxon>Eukaryota</taxon>
        <taxon>Amoebozoa</taxon>
        <taxon>Evosea</taxon>
        <taxon>Archamoebae</taxon>
        <taxon>Mastigamoebida</taxon>
        <taxon>Entamoebidae</taxon>
        <taxon>Entamoeba</taxon>
    </lineage>
</organism>
<proteinExistence type="predicted"/>
<dbReference type="eggNOG" id="ENOG502RC6H">
    <property type="taxonomic scope" value="Eukaryota"/>
</dbReference>
<dbReference type="GeneID" id="5878503"/>
<feature type="transmembrane region" description="Helical" evidence="1">
    <location>
        <begin position="86"/>
        <end position="111"/>
    </location>
</feature>
<dbReference type="OrthoDB" id="30174at2759"/>
<evidence type="ECO:0000313" key="2">
    <source>
        <dbReference type="EMBL" id="EDR30237.1"/>
    </source>
</evidence>
<keyword evidence="1" id="KW-0812">Transmembrane</keyword>
<dbReference type="Proteomes" id="UP000008076">
    <property type="component" value="Unassembled WGS sequence"/>
</dbReference>
<keyword evidence="1" id="KW-1133">Transmembrane helix</keyword>
<keyword evidence="3" id="KW-1185">Reference proteome</keyword>
<evidence type="ECO:0000256" key="1">
    <source>
        <dbReference type="SAM" id="Phobius"/>
    </source>
</evidence>
<dbReference type="KEGG" id="edi:EDI_284040"/>
<feature type="transmembrane region" description="Helical" evidence="1">
    <location>
        <begin position="173"/>
        <end position="196"/>
    </location>
</feature>
<evidence type="ECO:0000313" key="3">
    <source>
        <dbReference type="Proteomes" id="UP000008076"/>
    </source>
</evidence>
<dbReference type="AlphaFoldDB" id="B0E5E5"/>
<feature type="transmembrane region" description="Helical" evidence="1">
    <location>
        <begin position="57"/>
        <end position="79"/>
    </location>
</feature>
<feature type="transmembrane region" description="Helical" evidence="1">
    <location>
        <begin position="7"/>
        <end position="29"/>
    </location>
</feature>
<dbReference type="RefSeq" id="XP_001733624.1">
    <property type="nucleotide sequence ID" value="XM_001733572.1"/>
</dbReference>
<dbReference type="VEuPathDB" id="AmoebaDB:EDI_284040"/>
<sequence>MFSLSKLFLLITGIILVLSGAALFVLIYIGPVHNMPELKNIKSSNHLYMYSKKTYQIEMMACGGIAAFVGIISILVVFIEQRWLRFITIIIYILLGLTALGMMGLYGYSYFFLLTASDSTMSSHLTQYENAFQCCGWKTSRDFPPCDSAVGYQQQLTCYNATQKVRGASLQNFISGGVYLLLTILLIIFIAIVTFCSGEVDNGYSKVDGEENVNDVVVD</sequence>
<reference evidence="3" key="1">
    <citation type="submission" date="2007-12" db="EMBL/GenBank/DDBJ databases">
        <title>Annotation of Entamoeba dispar SAW760.</title>
        <authorList>
            <person name="Lorenzi H."/>
            <person name="Inman J."/>
            <person name="Schobel S."/>
            <person name="Amedeo P."/>
            <person name="Caler E."/>
        </authorList>
    </citation>
    <scope>NUCLEOTIDE SEQUENCE [LARGE SCALE GENOMIC DNA]</scope>
    <source>
        <strain evidence="3">ATCC PRA-260 / SAW760</strain>
    </source>
</reference>
<protein>
    <submittedName>
        <fullName evidence="2">Uncharacterized protein</fullName>
    </submittedName>
</protein>